<evidence type="ECO:0000256" key="4">
    <source>
        <dbReference type="ARBA" id="ARBA00023136"/>
    </source>
</evidence>
<keyword evidence="2 5" id="KW-0812">Transmembrane</keyword>
<dbReference type="InterPro" id="IPR036259">
    <property type="entry name" value="MFS_trans_sf"/>
</dbReference>
<accession>A0A8H4W275</accession>
<dbReference type="Gene3D" id="1.20.1720.10">
    <property type="entry name" value="Multidrug resistance protein D"/>
    <property type="match status" value="1"/>
</dbReference>
<sequence>MFIIFSLACAISSNINMLLAFRFLNGMGVAAISLNSSVVGDMFSQEERVGVLALINIPALTGLAVAPIISGYISQALSWRWVFWLSAIVGGICEAGFVFIFREPYKVRILKKAAQR</sequence>
<dbReference type="EMBL" id="JAAMPI010000731">
    <property type="protein sequence ID" value="KAF4629025.1"/>
    <property type="molecule type" value="Genomic_DNA"/>
</dbReference>
<dbReference type="PROSITE" id="PS50850">
    <property type="entry name" value="MFS"/>
    <property type="match status" value="1"/>
</dbReference>
<proteinExistence type="predicted"/>
<keyword evidence="4 5" id="KW-0472">Membrane</keyword>
<dbReference type="AlphaFoldDB" id="A0A8H4W275"/>
<dbReference type="InterPro" id="IPR011701">
    <property type="entry name" value="MFS"/>
</dbReference>
<dbReference type="PANTHER" id="PTHR23502:SF163">
    <property type="entry name" value="MAJOR FACILITATOR SUPERFAMILY (MFS) PROFILE DOMAIN-CONTAINING PROTEIN"/>
    <property type="match status" value="1"/>
</dbReference>
<evidence type="ECO:0000313" key="8">
    <source>
        <dbReference type="Proteomes" id="UP000566819"/>
    </source>
</evidence>
<feature type="transmembrane region" description="Helical" evidence="5">
    <location>
        <begin position="81"/>
        <end position="101"/>
    </location>
</feature>
<protein>
    <recommendedName>
        <fullName evidence="6">Major facilitator superfamily (MFS) profile domain-containing protein</fullName>
    </recommendedName>
</protein>
<gene>
    <name evidence="7" type="ORF">G7Y89_g9129</name>
</gene>
<dbReference type="GO" id="GO:0016020">
    <property type="term" value="C:membrane"/>
    <property type="evidence" value="ECO:0007669"/>
    <property type="project" value="UniProtKB-SubCell"/>
</dbReference>
<comment type="caution">
    <text evidence="7">The sequence shown here is derived from an EMBL/GenBank/DDBJ whole genome shotgun (WGS) entry which is preliminary data.</text>
</comment>
<dbReference type="OrthoDB" id="5296287at2759"/>
<reference evidence="7 8" key="1">
    <citation type="submission" date="2020-03" db="EMBL/GenBank/DDBJ databases">
        <title>Draft Genome Sequence of Cudoniella acicularis.</title>
        <authorList>
            <person name="Buettner E."/>
            <person name="Kellner H."/>
        </authorList>
    </citation>
    <scope>NUCLEOTIDE SEQUENCE [LARGE SCALE GENOMIC DNA]</scope>
    <source>
        <strain evidence="7 8">DSM 108380</strain>
    </source>
</reference>
<dbReference type="Proteomes" id="UP000566819">
    <property type="component" value="Unassembled WGS sequence"/>
</dbReference>
<evidence type="ECO:0000259" key="6">
    <source>
        <dbReference type="PROSITE" id="PS50850"/>
    </source>
</evidence>
<evidence type="ECO:0000256" key="2">
    <source>
        <dbReference type="ARBA" id="ARBA00022692"/>
    </source>
</evidence>
<evidence type="ECO:0000313" key="7">
    <source>
        <dbReference type="EMBL" id="KAF4629025.1"/>
    </source>
</evidence>
<keyword evidence="3 5" id="KW-1133">Transmembrane helix</keyword>
<evidence type="ECO:0000256" key="5">
    <source>
        <dbReference type="SAM" id="Phobius"/>
    </source>
</evidence>
<feature type="transmembrane region" description="Helical" evidence="5">
    <location>
        <begin position="23"/>
        <end position="43"/>
    </location>
</feature>
<name>A0A8H4W275_9HELO</name>
<feature type="domain" description="Major facilitator superfamily (MFS) profile" evidence="6">
    <location>
        <begin position="1"/>
        <end position="116"/>
    </location>
</feature>
<dbReference type="GO" id="GO:0022857">
    <property type="term" value="F:transmembrane transporter activity"/>
    <property type="evidence" value="ECO:0007669"/>
    <property type="project" value="InterPro"/>
</dbReference>
<dbReference type="SUPFAM" id="SSF103473">
    <property type="entry name" value="MFS general substrate transporter"/>
    <property type="match status" value="1"/>
</dbReference>
<dbReference type="InterPro" id="IPR020846">
    <property type="entry name" value="MFS_dom"/>
</dbReference>
<organism evidence="7 8">
    <name type="scientific">Cudoniella acicularis</name>
    <dbReference type="NCBI Taxonomy" id="354080"/>
    <lineage>
        <taxon>Eukaryota</taxon>
        <taxon>Fungi</taxon>
        <taxon>Dikarya</taxon>
        <taxon>Ascomycota</taxon>
        <taxon>Pezizomycotina</taxon>
        <taxon>Leotiomycetes</taxon>
        <taxon>Helotiales</taxon>
        <taxon>Tricladiaceae</taxon>
        <taxon>Cudoniella</taxon>
    </lineage>
</organism>
<dbReference type="PANTHER" id="PTHR23502">
    <property type="entry name" value="MAJOR FACILITATOR SUPERFAMILY"/>
    <property type="match status" value="1"/>
</dbReference>
<evidence type="ECO:0000256" key="1">
    <source>
        <dbReference type="ARBA" id="ARBA00004141"/>
    </source>
</evidence>
<comment type="subcellular location">
    <subcellularLocation>
        <location evidence="1">Membrane</location>
        <topology evidence="1">Multi-pass membrane protein</topology>
    </subcellularLocation>
</comment>
<dbReference type="Pfam" id="PF07690">
    <property type="entry name" value="MFS_1"/>
    <property type="match status" value="1"/>
</dbReference>
<keyword evidence="8" id="KW-1185">Reference proteome</keyword>
<feature type="transmembrane region" description="Helical" evidence="5">
    <location>
        <begin position="50"/>
        <end position="69"/>
    </location>
</feature>
<evidence type="ECO:0000256" key="3">
    <source>
        <dbReference type="ARBA" id="ARBA00022989"/>
    </source>
</evidence>